<name>A0A172TLU8_9BACL</name>
<dbReference type="PATRIC" id="fig|1178515.4.peg.3805"/>
<evidence type="ECO:0000313" key="2">
    <source>
        <dbReference type="Proteomes" id="UP000076927"/>
    </source>
</evidence>
<proteinExistence type="predicted"/>
<organism evidence="1 2">
    <name type="scientific">Paenibacillus swuensis</name>
    <dbReference type="NCBI Taxonomy" id="1178515"/>
    <lineage>
        <taxon>Bacteria</taxon>
        <taxon>Bacillati</taxon>
        <taxon>Bacillota</taxon>
        <taxon>Bacilli</taxon>
        <taxon>Bacillales</taxon>
        <taxon>Paenibacillaceae</taxon>
        <taxon>Paenibacillus</taxon>
    </lineage>
</organism>
<evidence type="ECO:0000313" key="1">
    <source>
        <dbReference type="EMBL" id="ANE48008.1"/>
    </source>
</evidence>
<dbReference type="OrthoDB" id="2922920at2"/>
<evidence type="ECO:0008006" key="3">
    <source>
        <dbReference type="Google" id="ProtNLM"/>
    </source>
</evidence>
<dbReference type="KEGG" id="pswu:SY83_18840"/>
<dbReference type="AlphaFoldDB" id="A0A172TLU8"/>
<dbReference type="RefSeq" id="WP_068609310.1">
    <property type="nucleotide sequence ID" value="NZ_CP011388.1"/>
</dbReference>
<sequence>MQATLYDYVASVPSTFTGFGVLPGGIPIPANIPTGPLVLADLGISVGPGSSNRVELNFNAQFNQLSAVVKTAFFFQFLRDGLVIWSGFHQLMAADSPLASGLQLVSFSTVDFNLVPGFHTYTVQVYSSINPNTSAVAGPVVFSGASYTLSN</sequence>
<dbReference type="EMBL" id="CP011388">
    <property type="protein sequence ID" value="ANE48008.1"/>
    <property type="molecule type" value="Genomic_DNA"/>
</dbReference>
<dbReference type="Proteomes" id="UP000076927">
    <property type="component" value="Chromosome"/>
</dbReference>
<reference evidence="1 2" key="1">
    <citation type="submission" date="2015-01" db="EMBL/GenBank/DDBJ databases">
        <title>Paenibacillus swuensis/DY6/whole genome sequencing.</title>
        <authorList>
            <person name="Kim M.K."/>
            <person name="Srinivasan S."/>
            <person name="Lee J.-J."/>
        </authorList>
    </citation>
    <scope>NUCLEOTIDE SEQUENCE [LARGE SCALE GENOMIC DNA]</scope>
    <source>
        <strain evidence="1 2">DY6</strain>
    </source>
</reference>
<protein>
    <recommendedName>
        <fullName evidence="3">Exosporium protein C</fullName>
    </recommendedName>
</protein>
<keyword evidence="2" id="KW-1185">Reference proteome</keyword>
<accession>A0A172TLU8</accession>
<gene>
    <name evidence="1" type="ORF">SY83_18840</name>
</gene>